<keyword evidence="5" id="KW-0067">ATP-binding</keyword>
<dbReference type="InterPro" id="IPR047112">
    <property type="entry name" value="RecG/Mfd"/>
</dbReference>
<keyword evidence="3" id="KW-0378">Hydrolase</keyword>
<dbReference type="SUPFAM" id="SSF52540">
    <property type="entry name" value="P-loop containing nucleoside triphosphate hydrolases"/>
    <property type="match status" value="2"/>
</dbReference>
<dbReference type="GO" id="GO:0006281">
    <property type="term" value="P:DNA repair"/>
    <property type="evidence" value="ECO:0007669"/>
    <property type="project" value="UniProtKB-KW"/>
</dbReference>
<dbReference type="InterPro" id="IPR014001">
    <property type="entry name" value="Helicase_ATP-bd"/>
</dbReference>
<dbReference type="InterPro" id="IPR012340">
    <property type="entry name" value="NA-bd_OB-fold"/>
</dbReference>
<dbReference type="SMART" id="SM00487">
    <property type="entry name" value="DEXDc"/>
    <property type="match status" value="1"/>
</dbReference>
<feature type="compositionally biased region" description="Polar residues" evidence="9">
    <location>
        <begin position="697"/>
        <end position="707"/>
    </location>
</feature>
<dbReference type="Pfam" id="PF19833">
    <property type="entry name" value="RecG_dom3_C"/>
    <property type="match status" value="1"/>
</dbReference>
<dbReference type="PROSITE" id="PS51192">
    <property type="entry name" value="HELICASE_ATP_BIND_1"/>
    <property type="match status" value="1"/>
</dbReference>
<dbReference type="PANTHER" id="PTHR47964">
    <property type="entry name" value="ATP-DEPENDENT DNA HELICASE HOMOLOG RECG, CHLOROPLASTIC"/>
    <property type="match status" value="1"/>
</dbReference>
<gene>
    <name evidence="12" type="primary">recG</name>
    <name evidence="12" type="ORF">G4L39_01150</name>
</gene>
<dbReference type="Pfam" id="PF17191">
    <property type="entry name" value="RecG_wedge"/>
    <property type="match status" value="1"/>
</dbReference>
<dbReference type="GO" id="GO:0016787">
    <property type="term" value="F:hydrolase activity"/>
    <property type="evidence" value="ECO:0007669"/>
    <property type="project" value="UniProtKB-KW"/>
</dbReference>
<dbReference type="RefSeq" id="WP_165105278.1">
    <property type="nucleotide sequence ID" value="NZ_JAAKYA010000006.1"/>
</dbReference>
<dbReference type="GO" id="GO:0003678">
    <property type="term" value="F:DNA helicase activity"/>
    <property type="evidence" value="ECO:0007669"/>
    <property type="project" value="TreeGrafter"/>
</dbReference>
<evidence type="ECO:0000259" key="10">
    <source>
        <dbReference type="PROSITE" id="PS51192"/>
    </source>
</evidence>
<keyword evidence="1" id="KW-0547">Nucleotide-binding</keyword>
<dbReference type="CDD" id="cd17992">
    <property type="entry name" value="DEXHc_RecG"/>
    <property type="match status" value="1"/>
</dbReference>
<evidence type="ECO:0000256" key="9">
    <source>
        <dbReference type="SAM" id="MobiDB-lite"/>
    </source>
</evidence>
<keyword evidence="6" id="KW-0238">DNA-binding</keyword>
<dbReference type="Gene3D" id="2.40.50.140">
    <property type="entry name" value="Nucleic acid-binding proteins"/>
    <property type="match status" value="1"/>
</dbReference>
<protein>
    <recommendedName>
        <fullName evidence="8">Probable DNA 3'-5' helicase RecG</fullName>
    </recommendedName>
</protein>
<dbReference type="SMART" id="SM00490">
    <property type="entry name" value="HELICc"/>
    <property type="match status" value="1"/>
</dbReference>
<dbReference type="PROSITE" id="PS51194">
    <property type="entry name" value="HELICASE_CTER"/>
    <property type="match status" value="1"/>
</dbReference>
<dbReference type="InterPro" id="IPR045562">
    <property type="entry name" value="RecG_dom3_C"/>
</dbReference>
<feature type="compositionally biased region" description="Pro residues" evidence="9">
    <location>
        <begin position="685"/>
        <end position="694"/>
    </location>
</feature>
<evidence type="ECO:0000256" key="1">
    <source>
        <dbReference type="ARBA" id="ARBA00022741"/>
    </source>
</evidence>
<evidence type="ECO:0000256" key="7">
    <source>
        <dbReference type="ARBA" id="ARBA00023204"/>
    </source>
</evidence>
<evidence type="ECO:0000313" key="12">
    <source>
        <dbReference type="EMBL" id="NGO38005.1"/>
    </source>
</evidence>
<feature type="domain" description="Helicase C-terminal" evidence="11">
    <location>
        <begin position="478"/>
        <end position="637"/>
    </location>
</feature>
<dbReference type="Pfam" id="PF00271">
    <property type="entry name" value="Helicase_C"/>
    <property type="match status" value="1"/>
</dbReference>
<sequence length="707" mass="79184">MSSNAAASDNLLTWPVTRLYGVGEERARLLARLGIETVGHLLLHRPRRYEDRRCFTRIASLQAAQPALIRGRVIAAGLKTFRRRTRCLYEVIVDDGTGRLHCRWWNQPYMDGQFHPGDELVVYGKVRQLRPPTIDHPETETVEGDEESFVHFDRITPIYPSTEGLSQRWLRALIWRVLQRWGHQIPDQPALPPLPPPFHPLPGHAQAIRWLHFPDTPEQAEWARQRLALEEFLALQQALWERRRRFIQLATALPCAGDRNRFIRPFLARLGFQLTGAQTRVLRQIRNDLGGRWPMRRLLQGDVGSGKTVVAACAALMALESGYSVALMAPTEILAEQHYSLFQRWFEPLGVPVWLYTGSRKTGPTSPTTAPAAPLLPKPDAALPEGVGLYIGTHALLSEHVNLPRLGLVIIDEQHRFGVAQRETLVRKGRYPHLLVMTATPIPRTLGLTLYGDLDVSVLDEAPPGRKPVRTLLRTTAHLPEVWQFVRSELAAGHQAYIICPRVEDTDAGAVRAVEQEYTLIRQALHPHPVGLMHGRLPAREKDRVMEAFRTGTIAALVSTSVIEVGVDVPRATVMVILNAETFGLAQLHQLRGRIGRSNLPAHCILVSDARSRETRQRLEVLVQTQDGFAIAEADLKLRGPGELLGQQQSGMPRLRFGDLLNDLPLIELARRLVRQEQTELEPHPATPQAPGPVAPASNTPTSKHAT</sequence>
<dbReference type="GO" id="GO:0003677">
    <property type="term" value="F:DNA binding"/>
    <property type="evidence" value="ECO:0007669"/>
    <property type="project" value="UniProtKB-KW"/>
</dbReference>
<evidence type="ECO:0000256" key="3">
    <source>
        <dbReference type="ARBA" id="ARBA00022801"/>
    </source>
</evidence>
<dbReference type="CDD" id="cd04488">
    <property type="entry name" value="RecG_wedge_OBF"/>
    <property type="match status" value="1"/>
</dbReference>
<keyword evidence="7" id="KW-0234">DNA repair</keyword>
<dbReference type="Proteomes" id="UP000477311">
    <property type="component" value="Unassembled WGS sequence"/>
</dbReference>
<dbReference type="InterPro" id="IPR033454">
    <property type="entry name" value="RecG_wedge"/>
</dbReference>
<evidence type="ECO:0000256" key="8">
    <source>
        <dbReference type="ARBA" id="ARBA00049819"/>
    </source>
</evidence>
<evidence type="ECO:0000256" key="4">
    <source>
        <dbReference type="ARBA" id="ARBA00022806"/>
    </source>
</evidence>
<comment type="caution">
    <text evidence="12">The sequence shown here is derived from an EMBL/GenBank/DDBJ whole genome shotgun (WGS) entry which is preliminary data.</text>
</comment>
<dbReference type="GO" id="GO:0005524">
    <property type="term" value="F:ATP binding"/>
    <property type="evidence" value="ECO:0007669"/>
    <property type="project" value="UniProtKB-KW"/>
</dbReference>
<dbReference type="InterPro" id="IPR001650">
    <property type="entry name" value="Helicase_C-like"/>
</dbReference>
<keyword evidence="2" id="KW-0227">DNA damage</keyword>
<evidence type="ECO:0000256" key="5">
    <source>
        <dbReference type="ARBA" id="ARBA00022840"/>
    </source>
</evidence>
<evidence type="ECO:0000256" key="2">
    <source>
        <dbReference type="ARBA" id="ARBA00022763"/>
    </source>
</evidence>
<dbReference type="NCBIfam" id="NF008168">
    <property type="entry name" value="PRK10917.2-2"/>
    <property type="match status" value="1"/>
</dbReference>
<keyword evidence="4 12" id="KW-0347">Helicase</keyword>
<dbReference type="InterPro" id="IPR011545">
    <property type="entry name" value="DEAD/DEAH_box_helicase_dom"/>
</dbReference>
<dbReference type="Gene3D" id="3.40.50.300">
    <property type="entry name" value="P-loop containing nucleotide triphosphate hydrolases"/>
    <property type="match status" value="2"/>
</dbReference>
<organism evidence="12 13">
    <name type="scientific">Limisphaera ngatamarikiensis</name>
    <dbReference type="NCBI Taxonomy" id="1324935"/>
    <lineage>
        <taxon>Bacteria</taxon>
        <taxon>Pseudomonadati</taxon>
        <taxon>Verrucomicrobiota</taxon>
        <taxon>Verrucomicrobiia</taxon>
        <taxon>Limisphaerales</taxon>
        <taxon>Limisphaeraceae</taxon>
        <taxon>Limisphaera</taxon>
    </lineage>
</organism>
<dbReference type="SUPFAM" id="SSF50249">
    <property type="entry name" value="Nucleic acid-binding proteins"/>
    <property type="match status" value="1"/>
</dbReference>
<name>A0A6M1RMP4_9BACT</name>
<reference evidence="12 13" key="1">
    <citation type="submission" date="2020-02" db="EMBL/GenBank/DDBJ databases">
        <title>Draft genome sequence of Limisphaera ngatamarikiensis NGM72.4T, a thermophilic Verrucomicrobia grouped in subdivision 3.</title>
        <authorList>
            <person name="Carere C.R."/>
            <person name="Steen J."/>
            <person name="Hugenholtz P."/>
            <person name="Stott M.B."/>
        </authorList>
    </citation>
    <scope>NUCLEOTIDE SEQUENCE [LARGE SCALE GENOMIC DNA]</scope>
    <source>
        <strain evidence="12 13">NGM72.4</strain>
    </source>
</reference>
<dbReference type="Pfam" id="PF00270">
    <property type="entry name" value="DEAD"/>
    <property type="match status" value="1"/>
</dbReference>
<proteinExistence type="predicted"/>
<feature type="domain" description="Helicase ATP-binding" evidence="10">
    <location>
        <begin position="288"/>
        <end position="459"/>
    </location>
</feature>
<dbReference type="EMBL" id="JAAKYA010000006">
    <property type="protein sequence ID" value="NGO38005.1"/>
    <property type="molecule type" value="Genomic_DNA"/>
</dbReference>
<evidence type="ECO:0000259" key="11">
    <source>
        <dbReference type="PROSITE" id="PS51194"/>
    </source>
</evidence>
<dbReference type="PANTHER" id="PTHR47964:SF1">
    <property type="entry name" value="ATP-DEPENDENT DNA HELICASE HOMOLOG RECG, CHLOROPLASTIC"/>
    <property type="match status" value="1"/>
</dbReference>
<accession>A0A6M1RMP4</accession>
<evidence type="ECO:0000313" key="13">
    <source>
        <dbReference type="Proteomes" id="UP000477311"/>
    </source>
</evidence>
<dbReference type="AlphaFoldDB" id="A0A6M1RMP4"/>
<feature type="region of interest" description="Disordered" evidence="9">
    <location>
        <begin position="678"/>
        <end position="707"/>
    </location>
</feature>
<evidence type="ECO:0000256" key="6">
    <source>
        <dbReference type="ARBA" id="ARBA00023125"/>
    </source>
</evidence>
<dbReference type="InterPro" id="IPR027417">
    <property type="entry name" value="P-loop_NTPase"/>
</dbReference>
<keyword evidence="13" id="KW-1185">Reference proteome</keyword>